<dbReference type="AlphaFoldDB" id="A0A1U9M805"/>
<organism evidence="2 3">
    <name type="scientific">Bartonella apihabitans</name>
    <dbReference type="NCBI Taxonomy" id="2750929"/>
    <lineage>
        <taxon>Bacteria</taxon>
        <taxon>Pseudomonadati</taxon>
        <taxon>Pseudomonadota</taxon>
        <taxon>Alphaproteobacteria</taxon>
        <taxon>Hyphomicrobiales</taxon>
        <taxon>Bartonellaceae</taxon>
        <taxon>Bartonella</taxon>
    </lineage>
</organism>
<dbReference type="SMART" id="SM00287">
    <property type="entry name" value="SH3b"/>
    <property type="match status" value="2"/>
</dbReference>
<feature type="domain" description="SH3b" evidence="1">
    <location>
        <begin position="59"/>
        <end position="122"/>
    </location>
</feature>
<accession>A0A1U9M805</accession>
<name>A0A1U9M805_9HYPH</name>
<dbReference type="Proteomes" id="UP000189660">
    <property type="component" value="Chromosome"/>
</dbReference>
<evidence type="ECO:0000313" key="3">
    <source>
        <dbReference type="Proteomes" id="UP000189660"/>
    </source>
</evidence>
<protein>
    <submittedName>
        <fullName evidence="2">SH3-like domain-containing protein</fullName>
    </submittedName>
</protein>
<dbReference type="InterPro" id="IPR010466">
    <property type="entry name" value="DUF1058"/>
</dbReference>
<dbReference type="EMBL" id="CP015820">
    <property type="protein sequence ID" value="AQT41521.1"/>
    <property type="molecule type" value="Genomic_DNA"/>
</dbReference>
<dbReference type="KEGG" id="bapa:BBC0178_000130"/>
<proteinExistence type="predicted"/>
<evidence type="ECO:0000259" key="1">
    <source>
        <dbReference type="SMART" id="SM00287"/>
    </source>
</evidence>
<keyword evidence="3" id="KW-1185">Reference proteome</keyword>
<dbReference type="Gene3D" id="2.30.30.40">
    <property type="entry name" value="SH3 Domains"/>
    <property type="match status" value="1"/>
</dbReference>
<gene>
    <name evidence="2" type="ORF">BBC0178_000130</name>
</gene>
<feature type="domain" description="SH3b" evidence="1">
    <location>
        <begin position="132"/>
        <end position="190"/>
    </location>
</feature>
<sequence length="197" mass="22013">MDSFNKFRFSNLGRMFCLASICSVLTGLSLLFFPASGFAEEEAAQEASQNVGPSGLPLPRFVSIKPARVNVRVGPGRNYTVVFSYQKQGLPVEITQEYDQWRKIRDSDGDEGWVYQSLLSGHRTAMITPWQKDKSKLAPMRREPSENAPLAAELEPGVIATIHKCDGKWCELDVNHTRGYVAQDQLWGAYPGETVKN</sequence>
<reference evidence="2 3" key="1">
    <citation type="submission" date="2016-11" db="EMBL/GenBank/DDBJ databases">
        <title>Comparative genomics of Bartonella apis.</title>
        <authorList>
            <person name="Engel P."/>
        </authorList>
    </citation>
    <scope>NUCLEOTIDE SEQUENCE [LARGE SCALE GENOMIC DNA]</scope>
    <source>
        <strain evidence="2 3">BBC0178</strain>
    </source>
</reference>
<dbReference type="InterPro" id="IPR003646">
    <property type="entry name" value="SH3-like_bac-type"/>
</dbReference>
<evidence type="ECO:0000313" key="2">
    <source>
        <dbReference type="EMBL" id="AQT41521.1"/>
    </source>
</evidence>
<dbReference type="Pfam" id="PF06347">
    <property type="entry name" value="SH3_4"/>
    <property type="match status" value="2"/>
</dbReference>